<sequence>MSSLLRPPRTANVEKIEQRIVIKFLSKEGNNAKQIHERMLAVYGAGAPSYPTVARWFGEFRRGRESIRDGRRSGRPSEAVNAGTIARVKAMVARDGRVKVSDMEREVGISHGSVLTILHEHLGLAKVSARWVPTRQCHGPEENGPRNGVAAAAAAMMAEEEVVEGTTVEEEEGMEERGATGRSPAPSYLKTKGGERLDTSGDGGAGERRVGK</sequence>
<keyword evidence="3" id="KW-1185">Reference proteome</keyword>
<dbReference type="RefSeq" id="XP_032814238.1">
    <property type="nucleotide sequence ID" value="XM_032958347.1"/>
</dbReference>
<dbReference type="PANTHER" id="PTHR46060">
    <property type="entry name" value="MARINER MOS1 TRANSPOSASE-LIKE PROTEIN"/>
    <property type="match status" value="1"/>
</dbReference>
<dbReference type="Gene3D" id="1.10.10.1450">
    <property type="match status" value="1"/>
</dbReference>
<feature type="region of interest" description="Disordered" evidence="1">
    <location>
        <begin position="162"/>
        <end position="212"/>
    </location>
</feature>
<gene>
    <name evidence="4 5" type="primary">LOC116944622</name>
</gene>
<accession>A0AAJ7WZA3</accession>
<name>A0AAJ7WZA3_PETMA</name>
<protein>
    <submittedName>
        <fullName evidence="4 5">Protein GVQW3-like</fullName>
    </submittedName>
</protein>
<evidence type="ECO:0000256" key="1">
    <source>
        <dbReference type="SAM" id="MobiDB-lite"/>
    </source>
</evidence>
<reference evidence="4 5" key="1">
    <citation type="submission" date="2025-04" db="UniProtKB">
        <authorList>
            <consortium name="RefSeq"/>
        </authorList>
    </citation>
    <scope>IDENTIFICATION</scope>
    <source>
        <tissue evidence="4 5">Sperm</tissue>
    </source>
</reference>
<organism evidence="3 4">
    <name type="scientific">Petromyzon marinus</name>
    <name type="common">Sea lamprey</name>
    <dbReference type="NCBI Taxonomy" id="7757"/>
    <lineage>
        <taxon>Eukaryota</taxon>
        <taxon>Metazoa</taxon>
        <taxon>Chordata</taxon>
        <taxon>Craniata</taxon>
        <taxon>Vertebrata</taxon>
        <taxon>Cyclostomata</taxon>
        <taxon>Hyperoartia</taxon>
        <taxon>Petromyzontiformes</taxon>
        <taxon>Petromyzontidae</taxon>
        <taxon>Petromyzon</taxon>
    </lineage>
</organism>
<dbReference type="Pfam" id="PF17906">
    <property type="entry name" value="HTH_48"/>
    <property type="match status" value="1"/>
</dbReference>
<dbReference type="InterPro" id="IPR041426">
    <property type="entry name" value="Mos1_HTH"/>
</dbReference>
<dbReference type="AlphaFoldDB" id="A0AAJ7WZA3"/>
<evidence type="ECO:0000313" key="3">
    <source>
        <dbReference type="Proteomes" id="UP001318040"/>
    </source>
</evidence>
<feature type="compositionally biased region" description="Acidic residues" evidence="1">
    <location>
        <begin position="162"/>
        <end position="174"/>
    </location>
</feature>
<feature type="compositionally biased region" description="Basic and acidic residues" evidence="1">
    <location>
        <begin position="192"/>
        <end position="212"/>
    </location>
</feature>
<dbReference type="RefSeq" id="XP_032814239.1">
    <property type="nucleotide sequence ID" value="XM_032958348.1"/>
</dbReference>
<feature type="domain" description="Mos1 transposase HTH" evidence="2">
    <location>
        <begin position="18"/>
        <end position="63"/>
    </location>
</feature>
<dbReference type="PANTHER" id="PTHR46060:SF1">
    <property type="entry name" value="MARINER MOS1 TRANSPOSASE-LIKE PROTEIN"/>
    <property type="match status" value="1"/>
</dbReference>
<evidence type="ECO:0000313" key="4">
    <source>
        <dbReference type="RefSeq" id="XP_032814238.1"/>
    </source>
</evidence>
<proteinExistence type="predicted"/>
<dbReference type="KEGG" id="pmrn:116944622"/>
<evidence type="ECO:0000259" key="2">
    <source>
        <dbReference type="Pfam" id="PF17906"/>
    </source>
</evidence>
<dbReference type="Proteomes" id="UP001318040">
    <property type="component" value="Chromosome 21"/>
</dbReference>
<dbReference type="InterPro" id="IPR052709">
    <property type="entry name" value="Transposase-MT_Hybrid"/>
</dbReference>
<evidence type="ECO:0000313" key="5">
    <source>
        <dbReference type="RefSeq" id="XP_032814239.1"/>
    </source>
</evidence>